<dbReference type="InterPro" id="IPR051058">
    <property type="entry name" value="GDSL_Est/Lipase"/>
</dbReference>
<dbReference type="EMBL" id="CM000786">
    <property type="protein sequence ID" value="AQK45704.1"/>
    <property type="molecule type" value="Genomic_DNA"/>
</dbReference>
<reference evidence="5" key="2">
    <citation type="submission" date="2015-12" db="EMBL/GenBank/DDBJ databases">
        <title>Update maize B73 reference genome by single molecule sequencing technologies.</title>
        <authorList>
            <consortium name="Maize Genome Sequencing Project"/>
            <person name="Ware D."/>
        </authorList>
    </citation>
    <scope>NUCLEOTIDE SEQUENCE</scope>
    <source>
        <tissue evidence="5">Seedling</tissue>
    </source>
</reference>
<reference evidence="7" key="1">
    <citation type="journal article" date="2009" name="Science">
        <title>The B73 maize genome: complexity, diversity, and dynamics.</title>
        <authorList>
            <person name="Schnable P.S."/>
            <person name="Ware D."/>
            <person name="Fulton R.S."/>
            <person name="Stein J.C."/>
            <person name="Wei F."/>
            <person name="Pasternak S."/>
            <person name="Liang C."/>
            <person name="Zhang J."/>
            <person name="Fulton L."/>
            <person name="Graves T.A."/>
            <person name="Minx P."/>
            <person name="Reily A.D."/>
            <person name="Courtney L."/>
            <person name="Kruchowski S.S."/>
            <person name="Tomlinson C."/>
            <person name="Strong C."/>
            <person name="Delehaunty K."/>
            <person name="Fronick C."/>
            <person name="Courtney B."/>
            <person name="Rock S.M."/>
            <person name="Belter E."/>
            <person name="Du F."/>
            <person name="Kim K."/>
            <person name="Abbott R.M."/>
            <person name="Cotton M."/>
            <person name="Levy A."/>
            <person name="Marchetto P."/>
            <person name="Ochoa K."/>
            <person name="Jackson S.M."/>
            <person name="Gillam B."/>
            <person name="Chen W."/>
            <person name="Yan L."/>
            <person name="Higginbotham J."/>
            <person name="Cardenas M."/>
            <person name="Waligorski J."/>
            <person name="Applebaum E."/>
            <person name="Phelps L."/>
            <person name="Falcone J."/>
            <person name="Kanchi K."/>
            <person name="Thane T."/>
            <person name="Scimone A."/>
            <person name="Thane N."/>
            <person name="Henke J."/>
            <person name="Wang T."/>
            <person name="Ruppert J."/>
            <person name="Shah N."/>
            <person name="Rotter K."/>
            <person name="Hodges J."/>
            <person name="Ingenthron E."/>
            <person name="Cordes M."/>
            <person name="Kohlberg S."/>
            <person name="Sgro J."/>
            <person name="Delgado B."/>
            <person name="Mead K."/>
            <person name="Chinwalla A."/>
            <person name="Leonard S."/>
            <person name="Crouse K."/>
            <person name="Collura K."/>
            <person name="Kudrna D."/>
            <person name="Currie J."/>
            <person name="He R."/>
            <person name="Angelova A."/>
            <person name="Rajasekar S."/>
            <person name="Mueller T."/>
            <person name="Lomeli R."/>
            <person name="Scara G."/>
            <person name="Ko A."/>
            <person name="Delaney K."/>
            <person name="Wissotski M."/>
            <person name="Lopez G."/>
            <person name="Campos D."/>
            <person name="Braidotti M."/>
            <person name="Ashley E."/>
            <person name="Golser W."/>
            <person name="Kim H."/>
            <person name="Lee S."/>
            <person name="Lin J."/>
            <person name="Dujmic Z."/>
            <person name="Kim W."/>
            <person name="Talag J."/>
            <person name="Zuccolo A."/>
            <person name="Fan C."/>
            <person name="Sebastian A."/>
            <person name="Kramer M."/>
            <person name="Spiegel L."/>
            <person name="Nascimento L."/>
            <person name="Zutavern T."/>
            <person name="Miller B."/>
            <person name="Ambroise C."/>
            <person name="Muller S."/>
            <person name="Spooner W."/>
            <person name="Narechania A."/>
            <person name="Ren L."/>
            <person name="Wei S."/>
            <person name="Kumari S."/>
            <person name="Faga B."/>
            <person name="Levy M.J."/>
            <person name="McMahan L."/>
            <person name="Van Buren P."/>
            <person name="Vaughn M.W."/>
            <person name="Ying K."/>
            <person name="Yeh C.-T."/>
            <person name="Emrich S.J."/>
            <person name="Jia Y."/>
            <person name="Kalyanaraman A."/>
            <person name="Hsia A.-P."/>
            <person name="Barbazuk W.B."/>
            <person name="Baucom R.S."/>
            <person name="Brutnell T.P."/>
            <person name="Carpita N.C."/>
            <person name="Chaparro C."/>
            <person name="Chia J.-M."/>
            <person name="Deragon J.-M."/>
            <person name="Estill J.C."/>
            <person name="Fu Y."/>
            <person name="Jeddeloh J.A."/>
            <person name="Han Y."/>
            <person name="Lee H."/>
            <person name="Li P."/>
            <person name="Lisch D.R."/>
            <person name="Liu S."/>
            <person name="Liu Z."/>
            <person name="Nagel D.H."/>
            <person name="McCann M.C."/>
            <person name="SanMiguel P."/>
            <person name="Myers A.M."/>
            <person name="Nettleton D."/>
            <person name="Nguyen J."/>
            <person name="Penning B.W."/>
            <person name="Ponnala L."/>
            <person name="Schneider K.L."/>
            <person name="Schwartz D.C."/>
            <person name="Sharma A."/>
            <person name="Soderlund C."/>
            <person name="Springer N.M."/>
            <person name="Sun Q."/>
            <person name="Wang H."/>
            <person name="Waterman M."/>
            <person name="Westerman R."/>
            <person name="Wolfgruber T.K."/>
            <person name="Yang L."/>
            <person name="Yu Y."/>
            <person name="Zhang L."/>
            <person name="Zhou S."/>
            <person name="Zhu Q."/>
            <person name="Bennetzen J.L."/>
            <person name="Dawe R.K."/>
            <person name="Jiang J."/>
            <person name="Jiang N."/>
            <person name="Presting G.G."/>
            <person name="Wessler S.R."/>
            <person name="Aluru S."/>
            <person name="Martienssen R.A."/>
            <person name="Clifton S.W."/>
            <person name="McCombie W.R."/>
            <person name="Wing R.A."/>
            <person name="Wilson R.K."/>
        </authorList>
    </citation>
    <scope>NUCLEOTIDE SEQUENCE [LARGE SCALE GENOMIC DNA]</scope>
    <source>
        <strain evidence="7">cv. B73</strain>
    </source>
</reference>
<comment type="similarity">
    <text evidence="1">Belongs to the 'GDSL' lipolytic enzyme family.</text>
</comment>
<dbReference type="HOGENOM" id="CLU_015101_0_2_1"/>
<dbReference type="GO" id="GO:0016788">
    <property type="term" value="F:hydrolase activity, acting on ester bonds"/>
    <property type="evidence" value="ECO:0007669"/>
    <property type="project" value="InterPro"/>
</dbReference>
<dbReference type="RefSeq" id="XP_008663512.1">
    <property type="nucleotide sequence ID" value="XM_008665290.1"/>
</dbReference>
<keyword evidence="3" id="KW-0442">Lipid degradation</keyword>
<keyword evidence="4" id="KW-0732">Signal</keyword>
<dbReference type="Proteomes" id="UP000007305">
    <property type="component" value="Chromosome 10"/>
</dbReference>
<dbReference type="PANTHER" id="PTHR45648:SF57">
    <property type="entry name" value="GDSL ESTERASE_LIPASE"/>
    <property type="match status" value="1"/>
</dbReference>
<dbReference type="CDD" id="cd01837">
    <property type="entry name" value="SGNH_plant_lipase_like"/>
    <property type="match status" value="1"/>
</dbReference>
<sequence>MASRGGAFVLLVLCSLPVLLAPQAAGATMKPLVPAMFVFGDSLVDVGNNNHLRKCNDSCKANHRPYGVDYPSHSPTGRFSNGYNMADQLAQLLGFAESPPPLLSLTNAARLGRLKSTCGINFASGGSGLLPTTGGASVCGGEVVSMAEQVGNFTRLVRTWERQKRRRQAAEAARLVSRSLVFISVGSNDLFEYSDFFADPRNRNASRNDAAFLQGLVAFYAAYVKDLYAAGATKFSVVSPSLVGCCPSQRKVARDSHDLDELGCLRAANNLSGQLYLMIGSMLRNLSQELPGMKYSLGDAIGMARWIFAHARRPPNKFSSIGRPCCGSGDFGETGCSSNVELCQNRSSFFFWDRFHPTEAVSALTSIQLFCDNGTFVHPINVQQLVASSRP</sequence>
<dbReference type="SMR" id="K7TRU6"/>
<protein>
    <submittedName>
        <fullName evidence="5">GDSL esterase/lipase</fullName>
    </submittedName>
</protein>
<dbReference type="InterPro" id="IPR035669">
    <property type="entry name" value="SGNH_plant_lipase-like"/>
</dbReference>
<evidence type="ECO:0000313" key="5">
    <source>
        <dbReference type="EMBL" id="AQK45704.1"/>
    </source>
</evidence>
<evidence type="ECO:0000313" key="6">
    <source>
        <dbReference type="EnsemblPlants" id="Zm00001eb429240_P001"/>
    </source>
</evidence>
<accession>K7TRU6</accession>
<dbReference type="EnsemblPlants" id="Zm00001eb429240_T001">
    <property type="protein sequence ID" value="Zm00001eb429240_P001"/>
    <property type="gene ID" value="Zm00001eb429240"/>
</dbReference>
<dbReference type="Gene3D" id="3.40.50.1110">
    <property type="entry name" value="SGNH hydrolase"/>
    <property type="match status" value="1"/>
</dbReference>
<evidence type="ECO:0007829" key="8">
    <source>
        <dbReference type="PeptideAtlas" id="K7TRU6"/>
    </source>
</evidence>
<dbReference type="GO" id="GO:0016042">
    <property type="term" value="P:lipid catabolic process"/>
    <property type="evidence" value="ECO:0007669"/>
    <property type="project" value="UniProtKB-KW"/>
</dbReference>
<keyword evidence="3" id="KW-0443">Lipid metabolism</keyword>
<evidence type="ECO:0000256" key="1">
    <source>
        <dbReference type="ARBA" id="ARBA00008668"/>
    </source>
</evidence>
<dbReference type="GeneID" id="103641986"/>
<proteinExistence type="evidence at protein level"/>
<keyword evidence="7" id="KW-1185">Reference proteome</keyword>
<dbReference type="STRING" id="4577.K7TRU6"/>
<dbReference type="PANTHER" id="PTHR45648">
    <property type="entry name" value="GDSL LIPASE/ACYLHYDROLASE FAMILY PROTEIN (AFU_ORTHOLOGUE AFUA_4G14700)"/>
    <property type="match status" value="1"/>
</dbReference>
<dbReference type="OrthoDB" id="1600564at2759"/>
<evidence type="ECO:0000313" key="7">
    <source>
        <dbReference type="Proteomes" id="UP000007305"/>
    </source>
</evidence>
<organism evidence="6 7">
    <name type="scientific">Zea mays</name>
    <name type="common">Maize</name>
    <dbReference type="NCBI Taxonomy" id="4577"/>
    <lineage>
        <taxon>Eukaryota</taxon>
        <taxon>Viridiplantae</taxon>
        <taxon>Streptophyta</taxon>
        <taxon>Embryophyta</taxon>
        <taxon>Tracheophyta</taxon>
        <taxon>Spermatophyta</taxon>
        <taxon>Magnoliopsida</taxon>
        <taxon>Liliopsida</taxon>
        <taxon>Poales</taxon>
        <taxon>Poaceae</taxon>
        <taxon>PACMAD clade</taxon>
        <taxon>Panicoideae</taxon>
        <taxon>Andropogonodae</taxon>
        <taxon>Andropogoneae</taxon>
        <taxon>Tripsacinae</taxon>
        <taxon>Zea</taxon>
    </lineage>
</organism>
<keyword evidence="8" id="KW-1267">Proteomics identification</keyword>
<dbReference type="KEGG" id="zma:103641986"/>
<dbReference type="InterPro" id="IPR036514">
    <property type="entry name" value="SGNH_hydro_sf"/>
</dbReference>
<keyword evidence="2" id="KW-0378">Hydrolase</keyword>
<dbReference type="eggNOG" id="ENOG502R87M">
    <property type="taxonomic scope" value="Eukaryota"/>
</dbReference>
<dbReference type="OMA" id="GEGMCNT"/>
<evidence type="ECO:0000256" key="4">
    <source>
        <dbReference type="SAM" id="SignalP"/>
    </source>
</evidence>
<evidence type="ECO:0000256" key="3">
    <source>
        <dbReference type="ARBA" id="ARBA00022963"/>
    </source>
</evidence>
<gene>
    <name evidence="6" type="primary">LOC103641986</name>
    <name evidence="5" type="ORF">ZEAMMB73_Zm00001d026134</name>
</gene>
<dbReference type="Gramene" id="Zm00001eb429240_T001">
    <property type="protein sequence ID" value="Zm00001eb429240_P001"/>
    <property type="gene ID" value="Zm00001eb429240"/>
</dbReference>
<dbReference type="PaxDb" id="4577-GRMZM2G090652_P01"/>
<feature type="signal peptide" evidence="4">
    <location>
        <begin position="1"/>
        <end position="26"/>
    </location>
</feature>
<dbReference type="Pfam" id="PF00657">
    <property type="entry name" value="Lipase_GDSL"/>
    <property type="match status" value="1"/>
</dbReference>
<dbReference type="AlphaFoldDB" id="K7TRU6"/>
<reference evidence="6" key="3">
    <citation type="submission" date="2019-07" db="EMBL/GenBank/DDBJ databases">
        <authorList>
            <person name="Seetharam A."/>
            <person name="Woodhouse M."/>
            <person name="Cannon E."/>
        </authorList>
    </citation>
    <scope>NUCLEOTIDE SEQUENCE [LARGE SCALE GENOMIC DNA]</scope>
    <source>
        <strain evidence="6">cv. B73</strain>
    </source>
</reference>
<name>K7TRU6_MAIZE</name>
<reference evidence="6" key="4">
    <citation type="submission" date="2021-05" db="UniProtKB">
        <authorList>
            <consortium name="EnsemblPlants"/>
        </authorList>
    </citation>
    <scope>IDENTIFICATION</scope>
    <source>
        <strain evidence="6">cv. B73</strain>
    </source>
</reference>
<feature type="chain" id="PRO_5010835637" evidence="4">
    <location>
        <begin position="27"/>
        <end position="391"/>
    </location>
</feature>
<evidence type="ECO:0000256" key="2">
    <source>
        <dbReference type="ARBA" id="ARBA00022801"/>
    </source>
</evidence>
<dbReference type="InterPro" id="IPR001087">
    <property type="entry name" value="GDSL"/>
</dbReference>